<gene>
    <name evidence="2" type="ORF">NCTC13834_02411</name>
</gene>
<keyword evidence="1" id="KW-0175">Coiled coil</keyword>
<dbReference type="Proteomes" id="UP000254412">
    <property type="component" value="Unassembled WGS sequence"/>
</dbReference>
<dbReference type="AlphaFoldDB" id="A0A380GQI9"/>
<sequence length="675" mass="80750">MKIMLVLFKMRNMNADNFELMKNNSYFDRVIVVDDNYEYIENFETSNYDFILFANPNFLIKQKQIQKGIEEIKNKKIKIVQWSLRNINNISNNRYTFDNYREIFSTVLVPNTAEGITLSMESYFKNITYTKSKGYMSSYYIGNNLNNKKYKKDIIDFAIEFFKSNSLNTMKAIFETEHDLIKLLDFLIDNKVFEKEIRKNKQLEYMYLIKEKFKTYKSLTNRKNTPLYLFYGLIFNEYYDEALTSLMLYRSRRYWYHIEQQMTKEIEDTSFNVRSSRAWRKTQKFRNARLKCRALLHILEKDLLKIISKIYKFIYIKPIWLISERKNSASDNSYFLFEYINKNEKNIKSYYIIDEDAKQAKQKVGRFGEFIHFGSFKHKLFMLIASNYITSFTIEETMLPFDAKLYKKIYEKELLKKKVISIQHGMIIHNISPYLSKKNYWIDYITANSVYEKEIIKETLGYNDNEVLITGMSRHDNLVENSVNIADSKGVLFMPTWQRGLQNLSTEQFLESNYYKKLLEMISDPSIIKFLKENGLSLKVLMHPQFEKYVSYLESNIKEIEFLSTDKVEIADMIAQSKFLITDFSSVAVDFLFQQKNVIFYQYNKYASHHVPSTQIKYSDIGQIVTNLDDLKNALEEVKQNNFHLITRYRDSYEKLFEVKQNIRQKTINIIKNLK</sequence>
<protein>
    <submittedName>
        <fullName evidence="2">CDP-glycerol:poly(Glycerophosphate) glycerophosphotransferase</fullName>
        <ecNumber evidence="2">2.7.8.12</ecNumber>
    </submittedName>
</protein>
<dbReference type="EC" id="2.7.8.12" evidence="2"/>
<dbReference type="InterPro" id="IPR007554">
    <property type="entry name" value="Glycerophosphate_synth"/>
</dbReference>
<organism evidence="2 3">
    <name type="scientific">Staphylococcus nepalensis</name>
    <dbReference type="NCBI Taxonomy" id="214473"/>
    <lineage>
        <taxon>Bacteria</taxon>
        <taxon>Bacillati</taxon>
        <taxon>Bacillota</taxon>
        <taxon>Bacilli</taxon>
        <taxon>Bacillales</taxon>
        <taxon>Staphylococcaceae</taxon>
        <taxon>Staphylococcus</taxon>
    </lineage>
</organism>
<dbReference type="Gene3D" id="3.40.50.11820">
    <property type="match status" value="1"/>
</dbReference>
<evidence type="ECO:0000313" key="3">
    <source>
        <dbReference type="Proteomes" id="UP000254412"/>
    </source>
</evidence>
<dbReference type="RefSeq" id="WP_115359585.1">
    <property type="nucleotide sequence ID" value="NZ_BMCF01000005.1"/>
</dbReference>
<dbReference type="GO" id="GO:0047355">
    <property type="term" value="F:CDP-glycerol glycerophosphotransferase activity"/>
    <property type="evidence" value="ECO:0007669"/>
    <property type="project" value="UniProtKB-EC"/>
</dbReference>
<evidence type="ECO:0000313" key="2">
    <source>
        <dbReference type="EMBL" id="SUM56034.1"/>
    </source>
</evidence>
<reference evidence="2 3" key="1">
    <citation type="submission" date="2018-06" db="EMBL/GenBank/DDBJ databases">
        <authorList>
            <consortium name="Pathogen Informatics"/>
            <person name="Doyle S."/>
        </authorList>
    </citation>
    <scope>NUCLEOTIDE SEQUENCE [LARGE SCALE GENOMIC DNA]</scope>
    <source>
        <strain evidence="2 3">NCTC13834</strain>
    </source>
</reference>
<feature type="coiled-coil region" evidence="1">
    <location>
        <begin position="621"/>
        <end position="648"/>
    </location>
</feature>
<name>A0A380GQI9_9STAP</name>
<proteinExistence type="predicted"/>
<keyword evidence="2" id="KW-0808">Transferase</keyword>
<dbReference type="GO" id="GO:0016020">
    <property type="term" value="C:membrane"/>
    <property type="evidence" value="ECO:0007669"/>
    <property type="project" value="InterPro"/>
</dbReference>
<evidence type="ECO:0000256" key="1">
    <source>
        <dbReference type="SAM" id="Coils"/>
    </source>
</evidence>
<accession>A0A380GQI9</accession>
<dbReference type="Pfam" id="PF04464">
    <property type="entry name" value="Glyphos_transf"/>
    <property type="match status" value="1"/>
</dbReference>
<dbReference type="InterPro" id="IPR043149">
    <property type="entry name" value="TagF_N"/>
</dbReference>
<dbReference type="EMBL" id="UHDS01000001">
    <property type="protein sequence ID" value="SUM56034.1"/>
    <property type="molecule type" value="Genomic_DNA"/>
</dbReference>